<dbReference type="EMBL" id="JBGBZA010000002">
    <property type="protein sequence ID" value="MEY9314776.1"/>
    <property type="molecule type" value="Genomic_DNA"/>
</dbReference>
<protein>
    <submittedName>
        <fullName evidence="1">Uncharacterized protein</fullName>
    </submittedName>
</protein>
<sequence>MRNRQQVEFDDSQSVKAVEHGVRDVLCTFTCNLAGYLLVAIRSGFDPKQVMEAGFNARRRGARRPNASVDRIGTP</sequence>
<name>A0A7Y8UL79_BRAEL</name>
<reference evidence="2 4" key="2">
    <citation type="submission" date="2024-07" db="EMBL/GenBank/DDBJ databases">
        <title>Genomic Encyclopedia of Type Strains, Phase V (KMG-V): Genome sequencing to study the core and pangenomes of soil and plant-associated prokaryotes.</title>
        <authorList>
            <person name="Whitman W."/>
        </authorList>
    </citation>
    <scope>NUCLEOTIDE SEQUENCE [LARGE SCALE GENOMIC DNA]</scope>
    <source>
        <strain evidence="2 4">USDA 415</strain>
    </source>
</reference>
<organism evidence="1 3">
    <name type="scientific">Bradyrhizobium elkanii</name>
    <dbReference type="NCBI Taxonomy" id="29448"/>
    <lineage>
        <taxon>Bacteria</taxon>
        <taxon>Pseudomonadati</taxon>
        <taxon>Pseudomonadota</taxon>
        <taxon>Alphaproteobacteria</taxon>
        <taxon>Hyphomicrobiales</taxon>
        <taxon>Nitrobacteraceae</taxon>
        <taxon>Bradyrhizobium</taxon>
    </lineage>
</organism>
<reference evidence="1" key="1">
    <citation type="submission" date="2021-02" db="EMBL/GenBank/DDBJ databases">
        <title>Genomic Encyclopedia of Type Strains, Phase IV (KMG-V): Genome sequencing to study the core and pangenomes of soil and plant-associated prokaryotes.</title>
        <authorList>
            <person name="Whitman W."/>
        </authorList>
    </citation>
    <scope>NUCLEOTIDE SEQUENCE</scope>
    <source>
        <strain evidence="1">USDA 406</strain>
    </source>
</reference>
<evidence type="ECO:0000313" key="4">
    <source>
        <dbReference type="Proteomes" id="UP001565471"/>
    </source>
</evidence>
<evidence type="ECO:0000313" key="3">
    <source>
        <dbReference type="Proteomes" id="UP000673383"/>
    </source>
</evidence>
<evidence type="ECO:0000313" key="2">
    <source>
        <dbReference type="EMBL" id="MEY9314776.1"/>
    </source>
</evidence>
<comment type="caution">
    <text evidence="1">The sequence shown here is derived from an EMBL/GenBank/DDBJ whole genome shotgun (WGS) entry which is preliminary data.</text>
</comment>
<dbReference type="Proteomes" id="UP001565471">
    <property type="component" value="Unassembled WGS sequence"/>
</dbReference>
<dbReference type="EMBL" id="JAFICZ010000001">
    <property type="protein sequence ID" value="MBP1299660.1"/>
    <property type="molecule type" value="Genomic_DNA"/>
</dbReference>
<dbReference type="GeneID" id="92956786"/>
<evidence type="ECO:0000313" key="1">
    <source>
        <dbReference type="EMBL" id="MBP1299660.1"/>
    </source>
</evidence>
<dbReference type="RefSeq" id="WP_125459188.1">
    <property type="nucleotide sequence ID" value="NZ_BJNL01000093.1"/>
</dbReference>
<dbReference type="Proteomes" id="UP000673383">
    <property type="component" value="Unassembled WGS sequence"/>
</dbReference>
<keyword evidence="4" id="KW-1185">Reference proteome</keyword>
<proteinExistence type="predicted"/>
<dbReference type="AlphaFoldDB" id="A0A7Y8UL79"/>
<accession>A0A7Y8UL79</accession>
<gene>
    <name evidence="2" type="ORF">ABIF29_001575</name>
    <name evidence="1" type="ORF">JOH49_009413</name>
</gene>